<dbReference type="AlphaFoldDB" id="A0A8B5VW89"/>
<reference evidence="3 4" key="1">
    <citation type="submission" date="2017-10" db="EMBL/GenBank/DDBJ databases">
        <title>FDA dAtabase for Regulatory Grade micrObial Sequences (FDA-ARGOS): Supporting development and validation of Infectious Disease Dx tests.</title>
        <authorList>
            <person name="Campos J."/>
            <person name="Goldberg B."/>
            <person name="Tallon L.J."/>
            <person name="Sadzewicz L."/>
            <person name="Sengamalay N."/>
            <person name="Ott S."/>
            <person name="Godinez A."/>
            <person name="Nagaraj S."/>
            <person name="Vyas G."/>
            <person name="Aluvathingal J."/>
            <person name="Nadendla S."/>
            <person name="Geyer C."/>
            <person name="Nandy P."/>
            <person name="Hobson J."/>
            <person name="Sichtig H."/>
        </authorList>
    </citation>
    <scope>NUCLEOTIDE SEQUENCE [LARGE SCALE GENOMIC DNA]</scope>
    <source>
        <strain evidence="3 4">FDAARGOS_185</strain>
    </source>
</reference>
<dbReference type="PANTHER" id="PTHR33392">
    <property type="entry name" value="POLYISOPRENYL-TEICHOIC ACID--PEPTIDOGLYCAN TEICHOIC ACID TRANSFERASE TAGU"/>
    <property type="match status" value="1"/>
</dbReference>
<protein>
    <submittedName>
        <fullName evidence="3">Transcriptional regulator</fullName>
    </submittedName>
</protein>
<dbReference type="Proteomes" id="UP000316316">
    <property type="component" value="Unassembled WGS sequence"/>
</dbReference>
<feature type="domain" description="Cell envelope-related transcriptional attenuator" evidence="2">
    <location>
        <begin position="92"/>
        <end position="235"/>
    </location>
</feature>
<evidence type="ECO:0000256" key="1">
    <source>
        <dbReference type="ARBA" id="ARBA00006068"/>
    </source>
</evidence>
<dbReference type="NCBIfam" id="TIGR00350">
    <property type="entry name" value="lytR_cpsA_psr"/>
    <property type="match status" value="1"/>
</dbReference>
<sequence>MGNKRKRNGPHRVLRMKKVLTILVSTLLVLILLLTAIAAKVLYDVKETTEEAYEPLARTQKLKTVDLKQQEPFSVLLLGVDTGSLGRSEQGRSDTIMVATVNPEKEKTVLVSLPRDTYAEIVGHNTMDKINHAYAFGGTAMTIATVEKLLDIPINYYVSINMKGIESLVDAVGDIEVSNPFAFTYEETEFPKGSQRLDGSNALKYVRMRYDDPEGDYGRQARQRQVIAGIMKQALSIKGISRYQEILTSLGSTIKTDISFSDLEIVARKYRSAFSTIESDQAKGEGFMQDEISYQRLSPEELARVQQLLKAELTTGT</sequence>
<dbReference type="EMBL" id="PDXQ01000002">
    <property type="protein sequence ID" value="TRZ28822.1"/>
    <property type="molecule type" value="Genomic_DNA"/>
</dbReference>
<evidence type="ECO:0000313" key="3">
    <source>
        <dbReference type="EMBL" id="TRZ28822.1"/>
    </source>
</evidence>
<comment type="caution">
    <text evidence="3">The sequence shown here is derived from an EMBL/GenBank/DDBJ whole genome shotgun (WGS) entry which is preliminary data.</text>
</comment>
<evidence type="ECO:0000259" key="2">
    <source>
        <dbReference type="Pfam" id="PF03816"/>
    </source>
</evidence>
<comment type="similarity">
    <text evidence="1">Belongs to the LytR/CpsA/Psr (LCP) family.</text>
</comment>
<dbReference type="InterPro" id="IPR004474">
    <property type="entry name" value="LytR_CpsA_psr"/>
</dbReference>
<evidence type="ECO:0000313" key="4">
    <source>
        <dbReference type="Proteomes" id="UP000316316"/>
    </source>
</evidence>
<gene>
    <name evidence="3" type="ORF">AUF17_19125</name>
</gene>
<dbReference type="PANTHER" id="PTHR33392:SF6">
    <property type="entry name" value="POLYISOPRENYL-TEICHOIC ACID--PEPTIDOGLYCAN TEICHOIC ACID TRANSFERASE TAGU"/>
    <property type="match status" value="1"/>
</dbReference>
<name>A0A8B5VW89_ENTAV</name>
<dbReference type="Pfam" id="PF03816">
    <property type="entry name" value="LytR_cpsA_psr"/>
    <property type="match status" value="1"/>
</dbReference>
<dbReference type="Gene3D" id="3.40.630.190">
    <property type="entry name" value="LCP protein"/>
    <property type="match status" value="1"/>
</dbReference>
<proteinExistence type="inferred from homology"/>
<dbReference type="RefSeq" id="WP_016178724.1">
    <property type="nucleotide sequence ID" value="NZ_CAAKOC010000232.1"/>
</dbReference>
<dbReference type="InterPro" id="IPR050922">
    <property type="entry name" value="LytR/CpsA/Psr_CW_biosynth"/>
</dbReference>
<organism evidence="3 4">
    <name type="scientific">Enterococcus avium</name>
    <name type="common">Streptococcus avium</name>
    <dbReference type="NCBI Taxonomy" id="33945"/>
    <lineage>
        <taxon>Bacteria</taxon>
        <taxon>Bacillati</taxon>
        <taxon>Bacillota</taxon>
        <taxon>Bacilli</taxon>
        <taxon>Lactobacillales</taxon>
        <taxon>Enterococcaceae</taxon>
        <taxon>Enterococcus</taxon>
    </lineage>
</organism>
<accession>A0A8B5VW89</accession>